<organism evidence="1 2">
    <name type="scientific">Vermiconidia calcicola</name>
    <dbReference type="NCBI Taxonomy" id="1690605"/>
    <lineage>
        <taxon>Eukaryota</taxon>
        <taxon>Fungi</taxon>
        <taxon>Dikarya</taxon>
        <taxon>Ascomycota</taxon>
        <taxon>Pezizomycotina</taxon>
        <taxon>Dothideomycetes</taxon>
        <taxon>Dothideomycetidae</taxon>
        <taxon>Mycosphaerellales</taxon>
        <taxon>Extremaceae</taxon>
        <taxon>Vermiconidia</taxon>
    </lineage>
</organism>
<gene>
    <name evidence="1" type="ORF">LTR37_014494</name>
</gene>
<dbReference type="Proteomes" id="UP001281147">
    <property type="component" value="Unassembled WGS sequence"/>
</dbReference>
<evidence type="ECO:0000313" key="1">
    <source>
        <dbReference type="EMBL" id="KAK3703388.1"/>
    </source>
</evidence>
<proteinExistence type="predicted"/>
<dbReference type="EMBL" id="JAUTXU010000152">
    <property type="protein sequence ID" value="KAK3703388.1"/>
    <property type="molecule type" value="Genomic_DNA"/>
</dbReference>
<name>A0ACC3MV25_9PEZI</name>
<protein>
    <submittedName>
        <fullName evidence="1">Uncharacterized protein</fullName>
    </submittedName>
</protein>
<reference evidence="1" key="1">
    <citation type="submission" date="2023-07" db="EMBL/GenBank/DDBJ databases">
        <title>Black Yeasts Isolated from many extreme environments.</title>
        <authorList>
            <person name="Coleine C."/>
            <person name="Stajich J.E."/>
            <person name="Selbmann L."/>
        </authorList>
    </citation>
    <scope>NUCLEOTIDE SEQUENCE</scope>
    <source>
        <strain evidence="1">CCFEE 5714</strain>
    </source>
</reference>
<keyword evidence="2" id="KW-1185">Reference proteome</keyword>
<evidence type="ECO:0000313" key="2">
    <source>
        <dbReference type="Proteomes" id="UP001281147"/>
    </source>
</evidence>
<sequence length="366" mass="40899">MVLTSDLHDESNEISYPDVLQPSGIDKTPVVGTQEDYYPSLYGSPETRCSDPRVSYLPYRYPSPDVAPYFEVIDYPSWETCGPYEEWTNPIPRTSTPNLDQVLWYTRSNGETEALSCAGSPTAAFAAPSVLGGGGSGMMPHLSQGTRYECKRCPYWTPISHELERHAKLTGHRTYKCPESGCDGSFTRRDTFVRHLATHRKSSGYICPKCLDKGQRKPFRRKDALRQHMRNSHPETSPPSHSSPLYRDIKAEELGRSPTLSHDFSISPEAPAETAFDSEMLSEENLLLRSREVEEITSALGTILGKDNPAVQMIDPRFDRCTTSSKVQLARSLAKLALVQPDRRTAQMLQTLAPMPVNTNPKPTSV</sequence>
<accession>A0ACC3MV25</accession>
<comment type="caution">
    <text evidence="1">The sequence shown here is derived from an EMBL/GenBank/DDBJ whole genome shotgun (WGS) entry which is preliminary data.</text>
</comment>